<protein>
    <recommendedName>
        <fullName evidence="3">DUF1996 domain-containing protein</fullName>
    </recommendedName>
</protein>
<dbReference type="PANTHER" id="PTHR43662:SF3">
    <property type="entry name" value="DOMAIN PROTEIN, PUTATIVE (AFU_ORTHOLOGUE AFUA_6G11970)-RELATED"/>
    <property type="match status" value="1"/>
</dbReference>
<keyword evidence="2" id="KW-0732">Signal</keyword>
<feature type="compositionally biased region" description="Polar residues" evidence="1">
    <location>
        <begin position="41"/>
        <end position="50"/>
    </location>
</feature>
<dbReference type="AlphaFoldDB" id="A0A8J3RTA4"/>
<gene>
    <name evidence="4" type="ORF">Plo01_73840</name>
</gene>
<dbReference type="RefSeq" id="WP_203895359.1">
    <property type="nucleotide sequence ID" value="NZ_BOOH01000066.1"/>
</dbReference>
<dbReference type="InterPro" id="IPR018535">
    <property type="entry name" value="DUF1996"/>
</dbReference>
<evidence type="ECO:0000313" key="5">
    <source>
        <dbReference type="Proteomes" id="UP000616724"/>
    </source>
</evidence>
<accession>A0A8J3RTA4</accession>
<evidence type="ECO:0000256" key="1">
    <source>
        <dbReference type="SAM" id="MobiDB-lite"/>
    </source>
</evidence>
<feature type="domain" description="DUF1996" evidence="3">
    <location>
        <begin position="168"/>
        <end position="361"/>
    </location>
</feature>
<name>A0A8J3RTA4_9ACTN</name>
<dbReference type="EMBL" id="BOOH01000066">
    <property type="protein sequence ID" value="GIH80955.1"/>
    <property type="molecule type" value="Genomic_DNA"/>
</dbReference>
<feature type="compositionally biased region" description="Low complexity" evidence="1">
    <location>
        <begin position="53"/>
        <end position="70"/>
    </location>
</feature>
<reference evidence="4 5" key="1">
    <citation type="submission" date="2021-01" db="EMBL/GenBank/DDBJ databases">
        <title>Whole genome shotgun sequence of Planobispora longispora NBRC 13918.</title>
        <authorList>
            <person name="Komaki H."/>
            <person name="Tamura T."/>
        </authorList>
    </citation>
    <scope>NUCLEOTIDE SEQUENCE [LARGE SCALE GENOMIC DNA]</scope>
    <source>
        <strain evidence="4 5">NBRC 13918</strain>
    </source>
</reference>
<feature type="chain" id="PRO_5035163855" description="DUF1996 domain-containing protein" evidence="2">
    <location>
        <begin position="33"/>
        <end position="404"/>
    </location>
</feature>
<evidence type="ECO:0000313" key="4">
    <source>
        <dbReference type="EMBL" id="GIH80955.1"/>
    </source>
</evidence>
<feature type="compositionally biased region" description="Low complexity" evidence="1">
    <location>
        <begin position="78"/>
        <end position="111"/>
    </location>
</feature>
<keyword evidence="5" id="KW-1185">Reference proteome</keyword>
<organism evidence="4 5">
    <name type="scientific">Planobispora longispora</name>
    <dbReference type="NCBI Taxonomy" id="28887"/>
    <lineage>
        <taxon>Bacteria</taxon>
        <taxon>Bacillati</taxon>
        <taxon>Actinomycetota</taxon>
        <taxon>Actinomycetes</taxon>
        <taxon>Streptosporangiales</taxon>
        <taxon>Streptosporangiaceae</taxon>
        <taxon>Planobispora</taxon>
    </lineage>
</organism>
<feature type="region of interest" description="Disordered" evidence="1">
    <location>
        <begin position="27"/>
        <end position="163"/>
    </location>
</feature>
<proteinExistence type="predicted"/>
<dbReference type="Pfam" id="PF09362">
    <property type="entry name" value="DUF1996"/>
    <property type="match status" value="1"/>
</dbReference>
<evidence type="ECO:0000256" key="2">
    <source>
        <dbReference type="SAM" id="SignalP"/>
    </source>
</evidence>
<dbReference type="Proteomes" id="UP000616724">
    <property type="component" value="Unassembled WGS sequence"/>
</dbReference>
<sequence length="404" mass="43859">MKRKRMRRLYVPLSALALAAGALTATTGPAAADHCDPAEQGQDSQQNQDNRSGRNGQQDQDGQQGQNDQRQQQDQDGRQGQSGRQNQQGSQNQQSPEDPQDPQDGQDGQDGQAEDCADLGPFPQDFVDIRQTQPNVQTPRTRRGGSAGSFVSRCGRNQNGHRNSDNFIVAPGVTNGAHHVHDYVGNLSTDAFSTDASLAAAGTTCAFGDRSTYFWPVLRDRTVDANTQDPDGNVGRILTPRVAIMQFRGNPVAKVTAMPRFLRLITGDAKAATNGGANARAQWTCSGFTNRVLTDKYPLCPRGSLVMRILDFPSCWDGQNTDSANHRTHVLFPDESGACPAGTRAVPQLRMTLAYAAPSTPSFALDAFPEQLHNPVTDHADFANVMPDRLMRSVVNCINQGRRC</sequence>
<feature type="compositionally biased region" description="Polar residues" evidence="1">
    <location>
        <begin position="130"/>
        <end position="139"/>
    </location>
</feature>
<evidence type="ECO:0000259" key="3">
    <source>
        <dbReference type="Pfam" id="PF09362"/>
    </source>
</evidence>
<comment type="caution">
    <text evidence="4">The sequence shown here is derived from an EMBL/GenBank/DDBJ whole genome shotgun (WGS) entry which is preliminary data.</text>
</comment>
<feature type="signal peptide" evidence="2">
    <location>
        <begin position="1"/>
        <end position="32"/>
    </location>
</feature>
<dbReference type="PANTHER" id="PTHR43662">
    <property type="match status" value="1"/>
</dbReference>